<comment type="caution">
    <text evidence="4">The sequence shown here is derived from an EMBL/GenBank/DDBJ whole genome shotgun (WGS) entry which is preliminary data.</text>
</comment>
<feature type="transmembrane region" description="Helical" evidence="3">
    <location>
        <begin position="12"/>
        <end position="36"/>
    </location>
</feature>
<evidence type="ECO:0000256" key="1">
    <source>
        <dbReference type="SAM" id="Coils"/>
    </source>
</evidence>
<accession>A0A399JD41</accession>
<keyword evidence="3" id="KW-0812">Transmembrane</keyword>
<evidence type="ECO:0000256" key="2">
    <source>
        <dbReference type="SAM" id="MobiDB-lite"/>
    </source>
</evidence>
<gene>
    <name evidence="4" type="ORF">DWB68_02320</name>
</gene>
<proteinExistence type="predicted"/>
<sequence>MTQPQGTFTVRWGKLSLAALGALATLAAPITLVVALVGPLSLWVPLIALVLAALCVAGLRASAVRDRRRKAWDEAAVSVPAALIESAAQDAAAREARETAERELAAARLADERAAELERRLAERQDAPFDMLAEEPEDEVVGADEPVVAAPVAEAAPQQWTPRELPAPSYVGATPAQRPAPAPLPREEAKRAEVITSIRQAEAQRLEAERTQRAERLDLDAVLQRRRA</sequence>
<dbReference type="AlphaFoldDB" id="A0A399JD41"/>
<keyword evidence="5" id="KW-1185">Reference proteome</keyword>
<dbReference type="EMBL" id="QQXK01000003">
    <property type="protein sequence ID" value="RII43458.1"/>
    <property type="molecule type" value="Genomic_DNA"/>
</dbReference>
<evidence type="ECO:0000313" key="5">
    <source>
        <dbReference type="Proteomes" id="UP000265419"/>
    </source>
</evidence>
<keyword evidence="3" id="KW-0472">Membrane</keyword>
<feature type="transmembrane region" description="Helical" evidence="3">
    <location>
        <begin position="42"/>
        <end position="61"/>
    </location>
</feature>
<protein>
    <submittedName>
        <fullName evidence="4">Uncharacterized protein</fullName>
    </submittedName>
</protein>
<evidence type="ECO:0000313" key="4">
    <source>
        <dbReference type="EMBL" id="RII43458.1"/>
    </source>
</evidence>
<dbReference type="RefSeq" id="WP_119423527.1">
    <property type="nucleotide sequence ID" value="NZ_QQXK01000003.1"/>
</dbReference>
<feature type="region of interest" description="Disordered" evidence="2">
    <location>
        <begin position="155"/>
        <end position="189"/>
    </location>
</feature>
<dbReference type="Proteomes" id="UP000265419">
    <property type="component" value="Unassembled WGS sequence"/>
</dbReference>
<reference evidence="4 5" key="1">
    <citation type="submission" date="2018-07" db="EMBL/GenBank/DDBJ databases">
        <title>Arthrobacter sp. nov., isolated from raw cow's milk with high bacterial count.</title>
        <authorList>
            <person name="Hahne J."/>
            <person name="Isele D."/>
            <person name="Lipski A."/>
        </authorList>
    </citation>
    <scope>NUCLEOTIDE SEQUENCE [LARGE SCALE GENOMIC DNA]</scope>
    <source>
        <strain evidence="4 5">JZ R-35</strain>
    </source>
</reference>
<keyword evidence="3" id="KW-1133">Transmembrane helix</keyword>
<keyword evidence="1" id="KW-0175">Coiled coil</keyword>
<evidence type="ECO:0000256" key="3">
    <source>
        <dbReference type="SAM" id="Phobius"/>
    </source>
</evidence>
<feature type="coiled-coil region" evidence="1">
    <location>
        <begin position="100"/>
        <end position="127"/>
    </location>
</feature>
<organism evidence="4 5">
    <name type="scientific">Galactobacter valiniphilus</name>
    <dbReference type="NCBI Taxonomy" id="2676122"/>
    <lineage>
        <taxon>Bacteria</taxon>
        <taxon>Bacillati</taxon>
        <taxon>Actinomycetota</taxon>
        <taxon>Actinomycetes</taxon>
        <taxon>Micrococcales</taxon>
        <taxon>Micrococcaceae</taxon>
        <taxon>Galactobacter</taxon>
    </lineage>
</organism>
<name>A0A399JD41_9MICC</name>